<evidence type="ECO:0000313" key="1">
    <source>
        <dbReference type="EMBL" id="KAF7838532.1"/>
    </source>
</evidence>
<gene>
    <name evidence="1" type="ORF">G2W53_007014</name>
</gene>
<comment type="caution">
    <text evidence="1">The sequence shown here is derived from an EMBL/GenBank/DDBJ whole genome shotgun (WGS) entry which is preliminary data.</text>
</comment>
<dbReference type="Proteomes" id="UP000634136">
    <property type="component" value="Unassembled WGS sequence"/>
</dbReference>
<reference evidence="1" key="1">
    <citation type="submission" date="2020-09" db="EMBL/GenBank/DDBJ databases">
        <title>Genome-Enabled Discovery of Anthraquinone Biosynthesis in Senna tora.</title>
        <authorList>
            <person name="Kang S.-H."/>
            <person name="Pandey R.P."/>
            <person name="Lee C.-M."/>
            <person name="Sim J.-S."/>
            <person name="Jeong J.-T."/>
            <person name="Choi B.-S."/>
            <person name="Jung M."/>
            <person name="Ginzburg D."/>
            <person name="Zhao K."/>
            <person name="Won S.Y."/>
            <person name="Oh T.-J."/>
            <person name="Yu Y."/>
            <person name="Kim N.-H."/>
            <person name="Lee O.R."/>
            <person name="Lee T.-H."/>
            <person name="Bashyal P."/>
            <person name="Kim T.-S."/>
            <person name="Lee W.-H."/>
            <person name="Kawkins C."/>
            <person name="Kim C.-K."/>
            <person name="Kim J.S."/>
            <person name="Ahn B.O."/>
            <person name="Rhee S.Y."/>
            <person name="Sohng J.K."/>
        </authorList>
    </citation>
    <scope>NUCLEOTIDE SEQUENCE</scope>
    <source>
        <tissue evidence="1">Leaf</tissue>
    </source>
</reference>
<name>A0A835CGZ8_9FABA</name>
<evidence type="ECO:0000313" key="2">
    <source>
        <dbReference type="Proteomes" id="UP000634136"/>
    </source>
</evidence>
<sequence>MQVSMQVKKQLAHHEKWASHGNPGQLIPSAYEFNGQQAKQDNHLLFEVVGAGFGISGSGAAGLGISSAAAAAGGFVVSFRLCDGSDSFSFSGSFFKDKECLAEPALL</sequence>
<accession>A0A835CGZ8</accession>
<dbReference type="AlphaFoldDB" id="A0A835CGZ8"/>
<organism evidence="1 2">
    <name type="scientific">Senna tora</name>
    <dbReference type="NCBI Taxonomy" id="362788"/>
    <lineage>
        <taxon>Eukaryota</taxon>
        <taxon>Viridiplantae</taxon>
        <taxon>Streptophyta</taxon>
        <taxon>Embryophyta</taxon>
        <taxon>Tracheophyta</taxon>
        <taxon>Spermatophyta</taxon>
        <taxon>Magnoliopsida</taxon>
        <taxon>eudicotyledons</taxon>
        <taxon>Gunneridae</taxon>
        <taxon>Pentapetalae</taxon>
        <taxon>rosids</taxon>
        <taxon>fabids</taxon>
        <taxon>Fabales</taxon>
        <taxon>Fabaceae</taxon>
        <taxon>Caesalpinioideae</taxon>
        <taxon>Cassia clade</taxon>
        <taxon>Senna</taxon>
    </lineage>
</organism>
<dbReference type="EMBL" id="JAAIUW010000003">
    <property type="protein sequence ID" value="KAF7838532.1"/>
    <property type="molecule type" value="Genomic_DNA"/>
</dbReference>
<keyword evidence="2" id="KW-1185">Reference proteome</keyword>
<protein>
    <submittedName>
        <fullName evidence="1">Uncharacterized protein</fullName>
    </submittedName>
</protein>
<proteinExistence type="predicted"/>